<name>A0A0U1L359_9FIRM</name>
<gene>
    <name evidence="2" type="ORF">SpAn4DRAFT_0035</name>
</gene>
<keyword evidence="1" id="KW-0472">Membrane</keyword>
<evidence type="ECO:0000313" key="3">
    <source>
        <dbReference type="Proteomes" id="UP000049855"/>
    </source>
</evidence>
<dbReference type="EMBL" id="CTRP01000014">
    <property type="protein sequence ID" value="CQR73573.1"/>
    <property type="molecule type" value="Genomic_DNA"/>
</dbReference>
<dbReference type="AlphaFoldDB" id="A0A0U1L359"/>
<sequence length="52" mass="6327">MNKNDLVFLQHCQFEDADFENIIIFLHFLYAWHAIYLAYFVCHAYNNTKANR</sequence>
<keyword evidence="1" id="KW-1133">Transmembrane helix</keyword>
<keyword evidence="1" id="KW-0812">Transmembrane</keyword>
<keyword evidence="3" id="KW-1185">Reference proteome</keyword>
<accession>A0A0U1L359</accession>
<reference evidence="3" key="1">
    <citation type="submission" date="2015-03" db="EMBL/GenBank/DDBJ databases">
        <authorList>
            <person name="Nijsse Bart"/>
        </authorList>
    </citation>
    <scope>NUCLEOTIDE SEQUENCE [LARGE SCALE GENOMIC DNA]</scope>
</reference>
<feature type="transmembrane region" description="Helical" evidence="1">
    <location>
        <begin position="22"/>
        <end position="42"/>
    </location>
</feature>
<protein>
    <submittedName>
        <fullName evidence="2">Uncharacterized protein</fullName>
    </submittedName>
</protein>
<evidence type="ECO:0000256" key="1">
    <source>
        <dbReference type="SAM" id="Phobius"/>
    </source>
</evidence>
<organism evidence="2 3">
    <name type="scientific">Sporomusa ovata</name>
    <dbReference type="NCBI Taxonomy" id="2378"/>
    <lineage>
        <taxon>Bacteria</taxon>
        <taxon>Bacillati</taxon>
        <taxon>Bacillota</taxon>
        <taxon>Negativicutes</taxon>
        <taxon>Selenomonadales</taxon>
        <taxon>Sporomusaceae</taxon>
        <taxon>Sporomusa</taxon>
    </lineage>
</organism>
<dbReference type="Proteomes" id="UP000049855">
    <property type="component" value="Unassembled WGS sequence"/>
</dbReference>
<proteinExistence type="predicted"/>
<evidence type="ECO:0000313" key="2">
    <source>
        <dbReference type="EMBL" id="CQR73573.1"/>
    </source>
</evidence>